<dbReference type="GO" id="GO:0016491">
    <property type="term" value="F:oxidoreductase activity"/>
    <property type="evidence" value="ECO:0007669"/>
    <property type="project" value="InterPro"/>
</dbReference>
<sequence>MRQQRRLHLKALAGGVAAAALAPAGWAQSVARQAAALEKKDTKAAPLPALGSVLPLPPSIELIDGRTLSAHDLKGKVVVLEYWATWCPFCARQMPHMQKLYAQHHKQGLVVLGLSIDKKAADVLPYVKQRGTTFPVAWLSPELAKTLPKPPGLPVTIVIGRDGRVKMAESGEIFPEDIAGIAKHL</sequence>
<evidence type="ECO:0000259" key="1">
    <source>
        <dbReference type="PROSITE" id="PS51352"/>
    </source>
</evidence>
<reference evidence="2" key="1">
    <citation type="submission" date="2016-10" db="EMBL/GenBank/DDBJ databases">
        <title>Sequence of Gallionella enrichment culture.</title>
        <authorList>
            <person name="Poehlein A."/>
            <person name="Muehling M."/>
            <person name="Daniel R."/>
        </authorList>
    </citation>
    <scope>NUCLEOTIDE SEQUENCE</scope>
</reference>
<dbReference type="Gene3D" id="3.40.30.10">
    <property type="entry name" value="Glutaredoxin"/>
    <property type="match status" value="1"/>
</dbReference>
<dbReference type="SUPFAM" id="SSF52833">
    <property type="entry name" value="Thioredoxin-like"/>
    <property type="match status" value="1"/>
</dbReference>
<dbReference type="PROSITE" id="PS51352">
    <property type="entry name" value="THIOREDOXIN_2"/>
    <property type="match status" value="1"/>
</dbReference>
<dbReference type="InterPro" id="IPR036249">
    <property type="entry name" value="Thioredoxin-like_sf"/>
</dbReference>
<organism evidence="2">
    <name type="scientific">mine drainage metagenome</name>
    <dbReference type="NCBI Taxonomy" id="410659"/>
    <lineage>
        <taxon>unclassified sequences</taxon>
        <taxon>metagenomes</taxon>
        <taxon>ecological metagenomes</taxon>
    </lineage>
</organism>
<dbReference type="EMBL" id="MLJW01000315">
    <property type="protein sequence ID" value="OIQ89821.1"/>
    <property type="molecule type" value="Genomic_DNA"/>
</dbReference>
<accession>A0A1J5RNY7</accession>
<dbReference type="InterPro" id="IPR050553">
    <property type="entry name" value="Thioredoxin_ResA/DsbE_sf"/>
</dbReference>
<dbReference type="AlphaFoldDB" id="A0A1J5RNY7"/>
<dbReference type="InterPro" id="IPR006311">
    <property type="entry name" value="TAT_signal"/>
</dbReference>
<dbReference type="CDD" id="cd02966">
    <property type="entry name" value="TlpA_like_family"/>
    <property type="match status" value="1"/>
</dbReference>
<dbReference type="InterPro" id="IPR013766">
    <property type="entry name" value="Thioredoxin_domain"/>
</dbReference>
<dbReference type="GO" id="GO:0016209">
    <property type="term" value="F:antioxidant activity"/>
    <property type="evidence" value="ECO:0007669"/>
    <property type="project" value="InterPro"/>
</dbReference>
<dbReference type="PANTHER" id="PTHR42852:SF17">
    <property type="entry name" value="THIOREDOXIN-LIKE PROTEIN HI_1115"/>
    <property type="match status" value="1"/>
</dbReference>
<evidence type="ECO:0000313" key="2">
    <source>
        <dbReference type="EMBL" id="OIQ89821.1"/>
    </source>
</evidence>
<dbReference type="PANTHER" id="PTHR42852">
    <property type="entry name" value="THIOL:DISULFIDE INTERCHANGE PROTEIN DSBE"/>
    <property type="match status" value="1"/>
</dbReference>
<gene>
    <name evidence="2" type="primary">resA_37</name>
    <name evidence="2" type="ORF">GALL_283180</name>
</gene>
<dbReference type="InterPro" id="IPR000866">
    <property type="entry name" value="AhpC/TSA"/>
</dbReference>
<feature type="domain" description="Thioredoxin" evidence="1">
    <location>
        <begin position="48"/>
        <end position="185"/>
    </location>
</feature>
<proteinExistence type="predicted"/>
<name>A0A1J5RNY7_9ZZZZ</name>
<protein>
    <submittedName>
        <fullName evidence="2">Thiol-disulfide oxidoreductase ResA</fullName>
    </submittedName>
</protein>
<dbReference type="Pfam" id="PF00578">
    <property type="entry name" value="AhpC-TSA"/>
    <property type="match status" value="1"/>
</dbReference>
<dbReference type="PROSITE" id="PS51318">
    <property type="entry name" value="TAT"/>
    <property type="match status" value="1"/>
</dbReference>
<comment type="caution">
    <text evidence="2">The sequence shown here is derived from an EMBL/GenBank/DDBJ whole genome shotgun (WGS) entry which is preliminary data.</text>
</comment>